<keyword evidence="1" id="KW-0479">Metal-binding</keyword>
<keyword evidence="1" id="KW-0863">Zinc-finger</keyword>
<sequence>MVRTLIDPDRNQRDWDELLPHAMLAYRSSVQESTGETPAIMMLGRELSLPVDILVERSSSVENGSEIGDYAEQLRDKLHDVHDRARNKLRLTGERQAKMYDRNTRLTSYKVGDWVWLYGIERKRGVCPKLTMKWTGPYLVITKLSDVVYRIQRSERYLRFTMLLLCSTCKAGFTSRAELNRHMKEAHGRELTLKCETCAYETTEGIKFRRHYRRTHNLSKSDTLAVAFSAASDRYTLKQENLREGKERKRKLEEERVGEGIAKKAREAEKERRQKSKDINSGSSTPLPVLSLKYLYETLSLSPGDYFSDSFDNQQPTLDTDDRRPTLDTDDRRPTPDTADQQPTLDTDDRRPTPDTADQQPTLDTDDQQPTPDTADQQPTLDTDDRQPTPDATDDRQPTPTDPRPTPDLEEVTISLNRAATEIGRIKLVSVTVVTETYYHVHGKEKRGKVETKTFNFDEDSNEE</sequence>
<dbReference type="InParanoid" id="A0A7M7N633"/>
<dbReference type="KEGG" id="spu:100888072"/>
<dbReference type="GO" id="GO:0008270">
    <property type="term" value="F:zinc ion binding"/>
    <property type="evidence" value="ECO:0007669"/>
    <property type="project" value="UniProtKB-KW"/>
</dbReference>
<accession>A0A7M7N633</accession>
<evidence type="ECO:0000259" key="3">
    <source>
        <dbReference type="PROSITE" id="PS50157"/>
    </source>
</evidence>
<dbReference type="GeneID" id="100888072"/>
<feature type="compositionally biased region" description="Low complexity" evidence="2">
    <location>
        <begin position="354"/>
        <end position="381"/>
    </location>
</feature>
<dbReference type="RefSeq" id="XP_030831817.1">
    <property type="nucleotide sequence ID" value="XM_030975957.1"/>
</dbReference>
<proteinExistence type="predicted"/>
<feature type="compositionally biased region" description="Basic and acidic residues" evidence="2">
    <location>
        <begin position="320"/>
        <end position="335"/>
    </location>
</feature>
<name>A0A7M7N633_STRPU</name>
<dbReference type="Proteomes" id="UP000007110">
    <property type="component" value="Unassembled WGS sequence"/>
</dbReference>
<dbReference type="SMART" id="SM00355">
    <property type="entry name" value="ZnF_C2H2"/>
    <property type="match status" value="2"/>
</dbReference>
<dbReference type="OrthoDB" id="10062030at2759"/>
<dbReference type="InterPro" id="IPR036397">
    <property type="entry name" value="RNaseH_sf"/>
</dbReference>
<feature type="region of interest" description="Disordered" evidence="2">
    <location>
        <begin position="307"/>
        <end position="410"/>
    </location>
</feature>
<dbReference type="PANTHER" id="PTHR37984:SF5">
    <property type="entry name" value="PROTEIN NYNRIN-LIKE"/>
    <property type="match status" value="1"/>
</dbReference>
<feature type="region of interest" description="Disordered" evidence="2">
    <location>
        <begin position="263"/>
        <end position="287"/>
    </location>
</feature>
<feature type="compositionally biased region" description="Basic and acidic residues" evidence="2">
    <location>
        <begin position="383"/>
        <end position="397"/>
    </location>
</feature>
<dbReference type="GO" id="GO:0003676">
    <property type="term" value="F:nucleic acid binding"/>
    <property type="evidence" value="ECO:0007669"/>
    <property type="project" value="InterPro"/>
</dbReference>
<dbReference type="InterPro" id="IPR036236">
    <property type="entry name" value="Znf_C2H2_sf"/>
</dbReference>
<evidence type="ECO:0000313" key="4">
    <source>
        <dbReference type="EnsemblMetazoa" id="XP_030831817"/>
    </source>
</evidence>
<feature type="domain" description="C2H2-type" evidence="3">
    <location>
        <begin position="164"/>
        <end position="192"/>
    </location>
</feature>
<dbReference type="InterPro" id="IPR013087">
    <property type="entry name" value="Znf_C2H2_type"/>
</dbReference>
<dbReference type="Gene3D" id="3.30.420.10">
    <property type="entry name" value="Ribonuclease H-like superfamily/Ribonuclease H"/>
    <property type="match status" value="1"/>
</dbReference>
<dbReference type="PANTHER" id="PTHR37984">
    <property type="entry name" value="PROTEIN CBG26694"/>
    <property type="match status" value="1"/>
</dbReference>
<keyword evidence="5" id="KW-1185">Reference proteome</keyword>
<reference evidence="5" key="1">
    <citation type="submission" date="2015-02" db="EMBL/GenBank/DDBJ databases">
        <title>Genome sequencing for Strongylocentrotus purpuratus.</title>
        <authorList>
            <person name="Murali S."/>
            <person name="Liu Y."/>
            <person name="Vee V."/>
            <person name="English A."/>
            <person name="Wang M."/>
            <person name="Skinner E."/>
            <person name="Han Y."/>
            <person name="Muzny D.M."/>
            <person name="Worley K.C."/>
            <person name="Gibbs R.A."/>
        </authorList>
    </citation>
    <scope>NUCLEOTIDE SEQUENCE</scope>
</reference>
<evidence type="ECO:0000256" key="1">
    <source>
        <dbReference type="PROSITE-ProRule" id="PRU00042"/>
    </source>
</evidence>
<dbReference type="PROSITE" id="PS50157">
    <property type="entry name" value="ZINC_FINGER_C2H2_2"/>
    <property type="match status" value="1"/>
</dbReference>
<organism evidence="4 5">
    <name type="scientific">Strongylocentrotus purpuratus</name>
    <name type="common">Purple sea urchin</name>
    <dbReference type="NCBI Taxonomy" id="7668"/>
    <lineage>
        <taxon>Eukaryota</taxon>
        <taxon>Metazoa</taxon>
        <taxon>Echinodermata</taxon>
        <taxon>Eleutherozoa</taxon>
        <taxon>Echinozoa</taxon>
        <taxon>Echinoidea</taxon>
        <taxon>Euechinoidea</taxon>
        <taxon>Echinacea</taxon>
        <taxon>Camarodonta</taxon>
        <taxon>Echinidea</taxon>
        <taxon>Strongylocentrotidae</taxon>
        <taxon>Strongylocentrotus</taxon>
    </lineage>
</organism>
<reference evidence="4" key="2">
    <citation type="submission" date="2021-01" db="UniProtKB">
        <authorList>
            <consortium name="EnsemblMetazoa"/>
        </authorList>
    </citation>
    <scope>IDENTIFICATION</scope>
</reference>
<dbReference type="PROSITE" id="PS00028">
    <property type="entry name" value="ZINC_FINGER_C2H2_1"/>
    <property type="match status" value="1"/>
</dbReference>
<dbReference type="Pfam" id="PF22938">
    <property type="entry name" value="Integrase_p58_C"/>
    <property type="match status" value="1"/>
</dbReference>
<evidence type="ECO:0000313" key="5">
    <source>
        <dbReference type="Proteomes" id="UP000007110"/>
    </source>
</evidence>
<dbReference type="SUPFAM" id="SSF57667">
    <property type="entry name" value="beta-beta-alpha zinc fingers"/>
    <property type="match status" value="1"/>
</dbReference>
<dbReference type="InterPro" id="IPR050951">
    <property type="entry name" value="Retrovirus_Pol_polyprotein"/>
</dbReference>
<dbReference type="AlphaFoldDB" id="A0A7M7N633"/>
<feature type="compositionally biased region" description="Basic and acidic residues" evidence="2">
    <location>
        <begin position="263"/>
        <end position="278"/>
    </location>
</feature>
<dbReference type="InterPro" id="IPR054465">
    <property type="entry name" value="Integrase_p58-like_C"/>
</dbReference>
<protein>
    <recommendedName>
        <fullName evidence="3">C2H2-type domain-containing protein</fullName>
    </recommendedName>
</protein>
<dbReference type="EnsemblMetazoa" id="XM_030975957">
    <property type="protein sequence ID" value="XP_030831817"/>
    <property type="gene ID" value="LOC100888072"/>
</dbReference>
<evidence type="ECO:0000256" key="2">
    <source>
        <dbReference type="SAM" id="MobiDB-lite"/>
    </source>
</evidence>
<dbReference type="Gene3D" id="3.30.160.60">
    <property type="entry name" value="Classic Zinc Finger"/>
    <property type="match status" value="1"/>
</dbReference>
<keyword evidence="1" id="KW-0862">Zinc</keyword>